<name>A0A7H0GGJ0_9BURK</name>
<dbReference type="RefSeq" id="WP_187723118.1">
    <property type="nucleotide sequence ID" value="NZ_CP060783.1"/>
</dbReference>
<gene>
    <name evidence="2" type="primary">pilV</name>
    <name evidence="2" type="ORF">H9K75_13930</name>
</gene>
<dbReference type="Proteomes" id="UP000516028">
    <property type="component" value="Chromosome"/>
</dbReference>
<evidence type="ECO:0000313" key="2">
    <source>
        <dbReference type="EMBL" id="QNP47406.1"/>
    </source>
</evidence>
<dbReference type="KEGG" id="daer:H9K75_13930"/>
<keyword evidence="1" id="KW-1133">Transmembrane helix</keyword>
<dbReference type="NCBIfam" id="TIGR02523">
    <property type="entry name" value="type_IV_pilV"/>
    <property type="match status" value="1"/>
</dbReference>
<organism evidence="2 3">
    <name type="scientific">Diaphorobacter aerolatus</name>
    <dbReference type="NCBI Taxonomy" id="1288495"/>
    <lineage>
        <taxon>Bacteria</taxon>
        <taxon>Pseudomonadati</taxon>
        <taxon>Pseudomonadota</taxon>
        <taxon>Betaproteobacteria</taxon>
        <taxon>Burkholderiales</taxon>
        <taxon>Comamonadaceae</taxon>
        <taxon>Diaphorobacter</taxon>
    </lineage>
</organism>
<keyword evidence="1" id="KW-0812">Transmembrane</keyword>
<evidence type="ECO:0000313" key="3">
    <source>
        <dbReference type="Proteomes" id="UP000516028"/>
    </source>
</evidence>
<accession>A0A7H0GGJ0</accession>
<reference evidence="2 3" key="1">
    <citation type="submission" date="2020-08" db="EMBL/GenBank/DDBJ databases">
        <title>Genome sequence of Diaphorobacter aerolatus KACC 16536T.</title>
        <authorList>
            <person name="Hyun D.-W."/>
            <person name="Bae J.-W."/>
        </authorList>
    </citation>
    <scope>NUCLEOTIDE SEQUENCE [LARGE SCALE GENOMIC DNA]</scope>
    <source>
        <strain evidence="2 3">KACC 16536</strain>
    </source>
</reference>
<dbReference type="AlphaFoldDB" id="A0A7H0GGJ0"/>
<sequence>MSDRPMKVRHSFLKKQSGAGLIEVLVAVLVVTLGLLGAAGMHVRSVEFTLDTERRQMAAMVATELLETMRSDASNILDEKGMPKSELGGYKKAEGTAMASVSAGDCQPLTADAAKRVGCWGTRAMKLMPEITTDTLTKNFSVTSNAAGLVSVTVAWPTKKGECLKKDGLDDEFCTLTLQSRL</sequence>
<keyword evidence="3" id="KW-1185">Reference proteome</keyword>
<evidence type="ECO:0000256" key="1">
    <source>
        <dbReference type="SAM" id="Phobius"/>
    </source>
</evidence>
<protein>
    <submittedName>
        <fullName evidence="2">Type IV pilus modification protein PilV</fullName>
    </submittedName>
</protein>
<keyword evidence="1" id="KW-0472">Membrane</keyword>
<dbReference type="EMBL" id="CP060783">
    <property type="protein sequence ID" value="QNP47406.1"/>
    <property type="molecule type" value="Genomic_DNA"/>
</dbReference>
<proteinExistence type="predicted"/>
<feature type="transmembrane region" description="Helical" evidence="1">
    <location>
        <begin position="21"/>
        <end position="43"/>
    </location>
</feature>
<dbReference type="InterPro" id="IPR013362">
    <property type="entry name" value="Pilus_4_PilV"/>
</dbReference>